<dbReference type="InterPro" id="IPR017871">
    <property type="entry name" value="ABC_transporter-like_CS"/>
</dbReference>
<evidence type="ECO:0000256" key="4">
    <source>
        <dbReference type="ARBA" id="ARBA00022741"/>
    </source>
</evidence>
<dbReference type="SUPFAM" id="SSF52540">
    <property type="entry name" value="P-loop containing nucleoside triphosphate hydrolases"/>
    <property type="match status" value="1"/>
</dbReference>
<organism evidence="8 9">
    <name type="scientific">Noviherbaspirillum album</name>
    <dbReference type="NCBI Taxonomy" id="3080276"/>
    <lineage>
        <taxon>Bacteria</taxon>
        <taxon>Pseudomonadati</taxon>
        <taxon>Pseudomonadota</taxon>
        <taxon>Betaproteobacteria</taxon>
        <taxon>Burkholderiales</taxon>
        <taxon>Oxalobacteraceae</taxon>
        <taxon>Noviherbaspirillum</taxon>
    </lineage>
</organism>
<dbReference type="PANTHER" id="PTHR43820:SF2">
    <property type="entry name" value="ABC TRANSPORTER ATP-BINDING PROTEIN"/>
    <property type="match status" value="1"/>
</dbReference>
<name>A0ABU6JCG0_9BURK</name>
<keyword evidence="3" id="KW-1003">Cell membrane</keyword>
<keyword evidence="2" id="KW-0813">Transport</keyword>
<dbReference type="Proteomes" id="UP001352263">
    <property type="component" value="Unassembled WGS sequence"/>
</dbReference>
<reference evidence="8 9" key="1">
    <citation type="submission" date="2023-10" db="EMBL/GenBank/DDBJ databases">
        <title>Noviherbaspirillum sp. CPCC 100848 genome assembly.</title>
        <authorList>
            <person name="Li X.Y."/>
            <person name="Fang X.M."/>
        </authorList>
    </citation>
    <scope>NUCLEOTIDE SEQUENCE [LARGE SCALE GENOMIC DNA]</scope>
    <source>
        <strain evidence="8 9">CPCC 100848</strain>
    </source>
</reference>
<evidence type="ECO:0000256" key="5">
    <source>
        <dbReference type="ARBA" id="ARBA00022840"/>
    </source>
</evidence>
<accession>A0ABU6JCG0</accession>
<dbReference type="InterPro" id="IPR003439">
    <property type="entry name" value="ABC_transporter-like_ATP-bd"/>
</dbReference>
<dbReference type="PROSITE" id="PS00211">
    <property type="entry name" value="ABC_TRANSPORTER_1"/>
    <property type="match status" value="1"/>
</dbReference>
<keyword evidence="6" id="KW-0029">Amino-acid transport</keyword>
<dbReference type="EMBL" id="JAWIIV010000017">
    <property type="protein sequence ID" value="MEC4721230.1"/>
    <property type="molecule type" value="Genomic_DNA"/>
</dbReference>
<sequence>MPGVTAQDDKLLDVQALDAWYGAAQILFNVDLNVRRGEVVALMGRNGAGKSTTLKAIMGLLNKRRGSLSFMGHDISSLRTHEIAAQGLGFVPEDRRIFTDLTVMENLYVGQQAKRRWPEGSPAPEWTPERLFKLFPNLGEMPDRPGGRMSGGEQQMLTVARTLMGNPYLVLLDEPSEGVAPVIVEQMAQMIIELKAQGVSILLSEQNMHFAELVSDRAYVLEKGQIRFQGSMEELAANAAVRKAYLSV</sequence>
<dbReference type="SMART" id="SM00382">
    <property type="entry name" value="AAA"/>
    <property type="match status" value="1"/>
</dbReference>
<dbReference type="InterPro" id="IPR027417">
    <property type="entry name" value="P-loop_NTPase"/>
</dbReference>
<evidence type="ECO:0000256" key="1">
    <source>
        <dbReference type="ARBA" id="ARBA00005417"/>
    </source>
</evidence>
<keyword evidence="5 8" id="KW-0067">ATP-binding</keyword>
<comment type="caution">
    <text evidence="8">The sequence shown here is derived from an EMBL/GenBank/DDBJ whole genome shotgun (WGS) entry which is preliminary data.</text>
</comment>
<evidence type="ECO:0000259" key="7">
    <source>
        <dbReference type="PROSITE" id="PS50893"/>
    </source>
</evidence>
<dbReference type="PROSITE" id="PS50893">
    <property type="entry name" value="ABC_TRANSPORTER_2"/>
    <property type="match status" value="1"/>
</dbReference>
<dbReference type="InterPro" id="IPR003593">
    <property type="entry name" value="AAA+_ATPase"/>
</dbReference>
<dbReference type="GO" id="GO:0005524">
    <property type="term" value="F:ATP binding"/>
    <property type="evidence" value="ECO:0007669"/>
    <property type="project" value="UniProtKB-KW"/>
</dbReference>
<keyword evidence="9" id="KW-1185">Reference proteome</keyword>
<dbReference type="InterPro" id="IPR052156">
    <property type="entry name" value="BCAA_Transport_ATP-bd_LivF"/>
</dbReference>
<evidence type="ECO:0000256" key="6">
    <source>
        <dbReference type="ARBA" id="ARBA00022970"/>
    </source>
</evidence>
<evidence type="ECO:0000256" key="2">
    <source>
        <dbReference type="ARBA" id="ARBA00022448"/>
    </source>
</evidence>
<keyword evidence="3" id="KW-0472">Membrane</keyword>
<evidence type="ECO:0000313" key="8">
    <source>
        <dbReference type="EMBL" id="MEC4721230.1"/>
    </source>
</evidence>
<dbReference type="PANTHER" id="PTHR43820">
    <property type="entry name" value="HIGH-AFFINITY BRANCHED-CHAIN AMINO ACID TRANSPORT ATP-BINDING PROTEIN LIVF"/>
    <property type="match status" value="1"/>
</dbReference>
<dbReference type="RefSeq" id="WP_326508035.1">
    <property type="nucleotide sequence ID" value="NZ_JAWIIV010000017.1"/>
</dbReference>
<dbReference type="CDD" id="cd03224">
    <property type="entry name" value="ABC_TM1139_LivF_branched"/>
    <property type="match status" value="1"/>
</dbReference>
<protein>
    <submittedName>
        <fullName evidence="8">ABC transporter ATP-binding protein</fullName>
    </submittedName>
</protein>
<proteinExistence type="inferred from homology"/>
<dbReference type="Pfam" id="PF00005">
    <property type="entry name" value="ABC_tran"/>
    <property type="match status" value="1"/>
</dbReference>
<comment type="similarity">
    <text evidence="1">Belongs to the ABC transporter superfamily.</text>
</comment>
<feature type="domain" description="ABC transporter" evidence="7">
    <location>
        <begin position="9"/>
        <end position="248"/>
    </location>
</feature>
<evidence type="ECO:0000313" key="9">
    <source>
        <dbReference type="Proteomes" id="UP001352263"/>
    </source>
</evidence>
<dbReference type="Gene3D" id="3.40.50.300">
    <property type="entry name" value="P-loop containing nucleotide triphosphate hydrolases"/>
    <property type="match status" value="1"/>
</dbReference>
<keyword evidence="4" id="KW-0547">Nucleotide-binding</keyword>
<evidence type="ECO:0000256" key="3">
    <source>
        <dbReference type="ARBA" id="ARBA00022475"/>
    </source>
</evidence>
<gene>
    <name evidence="8" type="ORF">RY831_18865</name>
</gene>